<keyword evidence="5" id="KW-0833">Ubl conjugation pathway</keyword>
<dbReference type="InterPro" id="IPR042468">
    <property type="entry name" value="Peptidase_C65_otubain_sub1"/>
</dbReference>
<dbReference type="GO" id="GO:0006508">
    <property type="term" value="P:proteolysis"/>
    <property type="evidence" value="ECO:0007669"/>
    <property type="project" value="UniProtKB-KW"/>
</dbReference>
<dbReference type="InterPro" id="IPR016615">
    <property type="entry name" value="Otubain"/>
</dbReference>
<keyword evidence="13" id="KW-1185">Reference proteome</keyword>
<dbReference type="InterPro" id="IPR038765">
    <property type="entry name" value="Papain-like_cys_pep_sf"/>
</dbReference>
<keyword evidence="4" id="KW-0645">Protease</keyword>
<feature type="site" description="Interacts with free ubiquitin" evidence="9">
    <location>
        <position position="266"/>
    </location>
</feature>
<dbReference type="CDD" id="cd22749">
    <property type="entry name" value="Otubain_C65"/>
    <property type="match status" value="1"/>
</dbReference>
<feature type="site" description="Interacts with free ubiquitin" evidence="9">
    <location>
        <position position="268"/>
    </location>
</feature>
<feature type="site" description="Interacts with free ubiquitin" evidence="9">
    <location>
        <position position="297"/>
    </location>
</feature>
<comment type="catalytic activity">
    <reaction evidence="1">
        <text>Thiol-dependent hydrolysis of ester, thioester, amide, peptide and isopeptide bonds formed by the C-terminal Gly of ubiquitin (a 76-residue protein attached to proteins as an intracellular targeting signal).</text>
        <dbReference type="EC" id="3.4.19.12"/>
    </reaction>
</comment>
<dbReference type="PIRSF" id="PIRSF013503">
    <property type="entry name" value="Ubiquitin_thioesterase_Otubain"/>
    <property type="match status" value="1"/>
</dbReference>
<dbReference type="InterPro" id="IPR003323">
    <property type="entry name" value="OTU_dom"/>
</dbReference>
<keyword evidence="7" id="KW-0788">Thiol protease</keyword>
<evidence type="ECO:0000256" key="3">
    <source>
        <dbReference type="ARBA" id="ARBA00012759"/>
    </source>
</evidence>
<evidence type="ECO:0000313" key="12">
    <source>
        <dbReference type="EMBL" id="GMS78188.1"/>
    </source>
</evidence>
<evidence type="ECO:0000256" key="6">
    <source>
        <dbReference type="ARBA" id="ARBA00022801"/>
    </source>
</evidence>
<feature type="compositionally biased region" description="Polar residues" evidence="10">
    <location>
        <begin position="1"/>
        <end position="18"/>
    </location>
</feature>
<dbReference type="PANTHER" id="PTHR12931:SF15">
    <property type="entry name" value="UBIQUITIN THIOESTERASE OTUBAIN-LIKE"/>
    <property type="match status" value="1"/>
</dbReference>
<accession>A0AAV5S8I6</accession>
<organism evidence="12 13">
    <name type="scientific">Pristionchus entomophagus</name>
    <dbReference type="NCBI Taxonomy" id="358040"/>
    <lineage>
        <taxon>Eukaryota</taxon>
        <taxon>Metazoa</taxon>
        <taxon>Ecdysozoa</taxon>
        <taxon>Nematoda</taxon>
        <taxon>Chromadorea</taxon>
        <taxon>Rhabditida</taxon>
        <taxon>Rhabditina</taxon>
        <taxon>Diplogasteromorpha</taxon>
        <taxon>Diplogasteroidea</taxon>
        <taxon>Neodiplogasteridae</taxon>
        <taxon>Pristionchus</taxon>
    </lineage>
</organism>
<comment type="caution">
    <text evidence="12">The sequence shown here is derived from an EMBL/GenBank/DDBJ whole genome shotgun (WGS) entry which is preliminary data.</text>
</comment>
<dbReference type="InterPro" id="IPR019400">
    <property type="entry name" value="Peptidase_C65_otubain"/>
</dbReference>
<dbReference type="Pfam" id="PF10275">
    <property type="entry name" value="Peptidase_C65"/>
    <property type="match status" value="1"/>
</dbReference>
<reference evidence="12" key="1">
    <citation type="submission" date="2023-10" db="EMBL/GenBank/DDBJ databases">
        <title>Genome assembly of Pristionchus species.</title>
        <authorList>
            <person name="Yoshida K."/>
            <person name="Sommer R.J."/>
        </authorList>
    </citation>
    <scope>NUCLEOTIDE SEQUENCE</scope>
    <source>
        <strain evidence="12">RS0144</strain>
    </source>
</reference>
<dbReference type="Proteomes" id="UP001432027">
    <property type="component" value="Unassembled WGS sequence"/>
</dbReference>
<feature type="non-terminal residue" evidence="12">
    <location>
        <position position="1"/>
    </location>
</feature>
<proteinExistence type="inferred from homology"/>
<gene>
    <name evidence="12" type="ORF">PENTCL1PPCAC_363</name>
</gene>
<comment type="similarity">
    <text evidence="2">Belongs to the peptidase C65 family.</text>
</comment>
<feature type="active site" evidence="8">
    <location>
        <position position="301"/>
    </location>
</feature>
<evidence type="ECO:0000256" key="8">
    <source>
        <dbReference type="PIRSR" id="PIRSR013503-1"/>
    </source>
</evidence>
<feature type="site" description="Interacts with free ubiquitin" evidence="9">
    <location>
        <position position="302"/>
    </location>
</feature>
<feature type="domain" description="OTU" evidence="11">
    <location>
        <begin position="109"/>
        <end position="308"/>
    </location>
</feature>
<feature type="region of interest" description="Disordered" evidence="10">
    <location>
        <begin position="1"/>
        <end position="41"/>
    </location>
</feature>
<dbReference type="GO" id="GO:0071108">
    <property type="term" value="P:protein K48-linked deubiquitination"/>
    <property type="evidence" value="ECO:0007669"/>
    <property type="project" value="TreeGrafter"/>
</dbReference>
<feature type="active site" description="Nucleophile" evidence="8">
    <location>
        <position position="120"/>
    </location>
</feature>
<evidence type="ECO:0000313" key="13">
    <source>
        <dbReference type="Proteomes" id="UP001432027"/>
    </source>
</evidence>
<evidence type="ECO:0000256" key="4">
    <source>
        <dbReference type="ARBA" id="ARBA00022670"/>
    </source>
</evidence>
<dbReference type="PANTHER" id="PTHR12931">
    <property type="entry name" value="UBIQUITIN THIOLESTERASE PROTEIN OTUB"/>
    <property type="match status" value="1"/>
</dbReference>
<feature type="compositionally biased region" description="Low complexity" evidence="10">
    <location>
        <begin position="22"/>
        <end position="41"/>
    </location>
</feature>
<evidence type="ECO:0000256" key="10">
    <source>
        <dbReference type="SAM" id="MobiDB-lite"/>
    </source>
</evidence>
<dbReference type="SUPFAM" id="SSF54001">
    <property type="entry name" value="Cysteine proteinases"/>
    <property type="match status" value="1"/>
</dbReference>
<evidence type="ECO:0000256" key="1">
    <source>
        <dbReference type="ARBA" id="ARBA00000707"/>
    </source>
</evidence>
<dbReference type="AlphaFoldDB" id="A0AAV5S8I6"/>
<dbReference type="GO" id="GO:0004843">
    <property type="term" value="F:cysteine-type deubiquitinase activity"/>
    <property type="evidence" value="ECO:0007669"/>
    <property type="project" value="UniProtKB-EC"/>
</dbReference>
<sequence>PSRSSPSFSMAEDPQTQHVDSDALTTEAEAAAPAESSSVDPAIVIPLAPPASAEELEATQRQLDEIRAEVIQTPLVGDKIPFESVACEYDKDASPEFYNKALELCQTYDTIRVIRKDGNCFYRAFLVAQVELILADPDEKARFVSVCKGWKDRLLALGFSDFTTTDFCDTFYEFLDGIVDGGKTWPRIYEETFLDDNNANYLIIFLRLVASGYVKEHEADYAPFIDGERTLTEYCVSEIEQMWVDADHLAITAFVQALGSPIRIEYMDRGAAPDGGWHYEFPEASQQPFSPRINLLYRPGHYDIIYKK</sequence>
<evidence type="ECO:0000256" key="2">
    <source>
        <dbReference type="ARBA" id="ARBA00006579"/>
    </source>
</evidence>
<keyword evidence="6" id="KW-0378">Hydrolase</keyword>
<dbReference type="GO" id="GO:0005634">
    <property type="term" value="C:nucleus"/>
    <property type="evidence" value="ECO:0007669"/>
    <property type="project" value="TreeGrafter"/>
</dbReference>
<evidence type="ECO:0000256" key="5">
    <source>
        <dbReference type="ARBA" id="ARBA00022786"/>
    </source>
</evidence>
<dbReference type="InterPro" id="IPR042467">
    <property type="entry name" value="Peptidase_C65_otubain_sub2"/>
</dbReference>
<dbReference type="EC" id="3.4.19.12" evidence="3"/>
<dbReference type="Gene3D" id="1.20.1300.20">
    <property type="entry name" value="Peptidase C65 Otubain, subdomain 2"/>
    <property type="match status" value="1"/>
</dbReference>
<protein>
    <recommendedName>
        <fullName evidence="3">ubiquitinyl hydrolase 1</fullName>
        <ecNumber evidence="3">3.4.19.12</ecNumber>
    </recommendedName>
</protein>
<feature type="active site" evidence="8">
    <location>
        <position position="117"/>
    </location>
</feature>
<dbReference type="Gene3D" id="3.30.200.60">
    <property type="entry name" value="Peptidase C65 Otubain, subdomain 1"/>
    <property type="match status" value="1"/>
</dbReference>
<dbReference type="PROSITE" id="PS50802">
    <property type="entry name" value="OTU"/>
    <property type="match status" value="1"/>
</dbReference>
<evidence type="ECO:0000259" key="11">
    <source>
        <dbReference type="PROSITE" id="PS50802"/>
    </source>
</evidence>
<dbReference type="GO" id="GO:0043130">
    <property type="term" value="F:ubiquitin binding"/>
    <property type="evidence" value="ECO:0007669"/>
    <property type="project" value="TreeGrafter"/>
</dbReference>
<name>A0AAV5S8I6_9BILA</name>
<evidence type="ECO:0000256" key="7">
    <source>
        <dbReference type="ARBA" id="ARBA00022807"/>
    </source>
</evidence>
<evidence type="ECO:0000256" key="9">
    <source>
        <dbReference type="PIRSR" id="PIRSR013503-2"/>
    </source>
</evidence>
<dbReference type="EMBL" id="BTSX01000001">
    <property type="protein sequence ID" value="GMS78188.1"/>
    <property type="molecule type" value="Genomic_DNA"/>
</dbReference>